<dbReference type="InterPro" id="IPR010998">
    <property type="entry name" value="Integrase_recombinase_N"/>
</dbReference>
<dbReference type="PROSITE" id="PS51900">
    <property type="entry name" value="CB"/>
    <property type="match status" value="1"/>
</dbReference>
<evidence type="ECO:0000313" key="8">
    <source>
        <dbReference type="EMBL" id="GEQ86236.1"/>
    </source>
</evidence>
<dbReference type="PROSITE" id="PS51898">
    <property type="entry name" value="TYR_RECOMBINASE"/>
    <property type="match status" value="1"/>
</dbReference>
<gene>
    <name evidence="8" type="ORF">ULMS_17440</name>
</gene>
<dbReference type="InterPro" id="IPR002104">
    <property type="entry name" value="Integrase_catalytic"/>
</dbReference>
<evidence type="ECO:0000256" key="5">
    <source>
        <dbReference type="PROSITE-ProRule" id="PRU01248"/>
    </source>
</evidence>
<dbReference type="Gene3D" id="1.10.443.10">
    <property type="entry name" value="Intergrase catalytic core"/>
    <property type="match status" value="1"/>
</dbReference>
<feature type="domain" description="Core-binding (CB)" evidence="7">
    <location>
        <begin position="91"/>
        <end position="167"/>
    </location>
</feature>
<evidence type="ECO:0000259" key="7">
    <source>
        <dbReference type="PROSITE" id="PS51900"/>
    </source>
</evidence>
<keyword evidence="9" id="KW-1185">Reference proteome</keyword>
<dbReference type="InterPro" id="IPR011010">
    <property type="entry name" value="DNA_brk_join_enz"/>
</dbReference>
<comment type="similarity">
    <text evidence="1">Belongs to the 'phage' integrase family.</text>
</comment>
<name>A0A5J4G159_9FLAO</name>
<feature type="domain" description="Tyr recombinase" evidence="6">
    <location>
        <begin position="191"/>
        <end position="363"/>
    </location>
</feature>
<evidence type="ECO:0000256" key="3">
    <source>
        <dbReference type="ARBA" id="ARBA00023125"/>
    </source>
</evidence>
<dbReference type="PANTHER" id="PTHR30349:SF64">
    <property type="entry name" value="PROPHAGE INTEGRASE INTD-RELATED"/>
    <property type="match status" value="1"/>
</dbReference>
<dbReference type="EMBL" id="BKCF01000003">
    <property type="protein sequence ID" value="GEQ86236.1"/>
    <property type="molecule type" value="Genomic_DNA"/>
</dbReference>
<evidence type="ECO:0000256" key="1">
    <source>
        <dbReference type="ARBA" id="ARBA00008857"/>
    </source>
</evidence>
<sequence>MSIIKFEKFRHKDLDCIAIKFEYNFEVKEYIKQFPTVRWSKTHRTFYIPYNFKTLKELKIFLIEKGYSFHEKAEVPVINLNNSPISPFLNLEKRNIYEHFLKFLEGKRYSKSTVNTYGHFVYEFLKFTKDKPINDIDENDVRYYLEWAVKTLNYSLSSHRQIVSALKHFSFFYPACSINTENIYMPKKDKKLPTVLNIEEILTLIECTKNLKHRAIITMLYASGLRIGELINLELKDFDFNRNQLHVRNAKGRKDRYTTIAKSLHPLLKNYHLTYKPKIYFIENPNGGKYSPNSVRSFLKKNSKIAGIKKTVTPHSLRHSYATHLLEQGTDIRYIQELLGHSRTETTMIYTHVTKKELREIRSPLDNALNNISLRNNNDKKQLLS</sequence>
<evidence type="ECO:0000256" key="4">
    <source>
        <dbReference type="ARBA" id="ARBA00023172"/>
    </source>
</evidence>
<dbReference type="Proteomes" id="UP000326994">
    <property type="component" value="Unassembled WGS sequence"/>
</dbReference>
<evidence type="ECO:0000313" key="9">
    <source>
        <dbReference type="Proteomes" id="UP000326994"/>
    </source>
</evidence>
<dbReference type="Gene3D" id="1.10.150.130">
    <property type="match status" value="1"/>
</dbReference>
<proteinExistence type="inferred from homology"/>
<dbReference type="GO" id="GO:0015074">
    <property type="term" value="P:DNA integration"/>
    <property type="evidence" value="ECO:0007669"/>
    <property type="project" value="UniProtKB-KW"/>
</dbReference>
<dbReference type="Pfam" id="PF13495">
    <property type="entry name" value="Phage_int_SAM_4"/>
    <property type="match status" value="1"/>
</dbReference>
<keyword evidence="4" id="KW-0233">DNA recombination</keyword>
<organism evidence="8 9">
    <name type="scientific">Patiriisocius marinistellae</name>
    <dbReference type="NCBI Taxonomy" id="2494560"/>
    <lineage>
        <taxon>Bacteria</taxon>
        <taxon>Pseudomonadati</taxon>
        <taxon>Bacteroidota</taxon>
        <taxon>Flavobacteriia</taxon>
        <taxon>Flavobacteriales</taxon>
        <taxon>Flavobacteriaceae</taxon>
        <taxon>Patiriisocius</taxon>
    </lineage>
</organism>
<dbReference type="SUPFAM" id="SSF56349">
    <property type="entry name" value="DNA breaking-rejoining enzymes"/>
    <property type="match status" value="1"/>
</dbReference>
<keyword evidence="3 5" id="KW-0238">DNA-binding</keyword>
<dbReference type="NCBIfam" id="NF040815">
    <property type="entry name" value="recomb_XerA_Arch"/>
    <property type="match status" value="1"/>
</dbReference>
<dbReference type="RefSeq" id="WP_151894175.1">
    <property type="nucleotide sequence ID" value="NZ_BKCF01000003.1"/>
</dbReference>
<protein>
    <submittedName>
        <fullName evidence="8">Integrase</fullName>
    </submittedName>
</protein>
<dbReference type="InterPro" id="IPR050090">
    <property type="entry name" value="Tyrosine_recombinase_XerCD"/>
</dbReference>
<dbReference type="OrthoDB" id="9801717at2"/>
<evidence type="ECO:0000256" key="2">
    <source>
        <dbReference type="ARBA" id="ARBA00022908"/>
    </source>
</evidence>
<dbReference type="AlphaFoldDB" id="A0A5J4G159"/>
<dbReference type="GO" id="GO:0003677">
    <property type="term" value="F:DNA binding"/>
    <property type="evidence" value="ECO:0007669"/>
    <property type="project" value="UniProtKB-UniRule"/>
</dbReference>
<keyword evidence="2" id="KW-0229">DNA integration</keyword>
<accession>A0A5J4G159</accession>
<reference evidence="8 9" key="1">
    <citation type="submission" date="2019-08" db="EMBL/GenBank/DDBJ databases">
        <title>Ulvibacter marinistellae sp. nov., isolated from a starfish, Patiria pectinifera.</title>
        <authorList>
            <person name="Kawano K."/>
            <person name="Ushijima N."/>
            <person name="Kihara M."/>
            <person name="Itoh H."/>
        </authorList>
    </citation>
    <scope>NUCLEOTIDE SEQUENCE [LARGE SCALE GENOMIC DNA]</scope>
    <source>
        <strain evidence="8 9">KK4</strain>
    </source>
</reference>
<dbReference type="GO" id="GO:0006310">
    <property type="term" value="P:DNA recombination"/>
    <property type="evidence" value="ECO:0007669"/>
    <property type="project" value="UniProtKB-KW"/>
</dbReference>
<dbReference type="Pfam" id="PF00589">
    <property type="entry name" value="Phage_integrase"/>
    <property type="match status" value="1"/>
</dbReference>
<dbReference type="InterPro" id="IPR013762">
    <property type="entry name" value="Integrase-like_cat_sf"/>
</dbReference>
<dbReference type="InterPro" id="IPR004107">
    <property type="entry name" value="Integrase_SAM-like_N"/>
</dbReference>
<dbReference type="InterPro" id="IPR044068">
    <property type="entry name" value="CB"/>
</dbReference>
<dbReference type="PANTHER" id="PTHR30349">
    <property type="entry name" value="PHAGE INTEGRASE-RELATED"/>
    <property type="match status" value="1"/>
</dbReference>
<comment type="caution">
    <text evidence="8">The sequence shown here is derived from an EMBL/GenBank/DDBJ whole genome shotgun (WGS) entry which is preliminary data.</text>
</comment>
<evidence type="ECO:0000259" key="6">
    <source>
        <dbReference type="PROSITE" id="PS51898"/>
    </source>
</evidence>